<dbReference type="InterPro" id="IPR007353">
    <property type="entry name" value="DUF421"/>
</dbReference>
<keyword evidence="11" id="KW-1185">Reference proteome</keyword>
<evidence type="ECO:0000256" key="1">
    <source>
        <dbReference type="ARBA" id="ARBA00004651"/>
    </source>
</evidence>
<dbReference type="PANTHER" id="PTHR34582:SF6">
    <property type="entry name" value="UPF0702 TRANSMEMBRANE PROTEIN YCAP"/>
    <property type="match status" value="1"/>
</dbReference>
<organism evidence="10 11">
    <name type="scientific">Rossellomorea oryzaecorticis</name>
    <dbReference type="NCBI Taxonomy" id="1396505"/>
    <lineage>
        <taxon>Bacteria</taxon>
        <taxon>Bacillati</taxon>
        <taxon>Bacillota</taxon>
        <taxon>Bacilli</taxon>
        <taxon>Bacillales</taxon>
        <taxon>Bacillaceae</taxon>
        <taxon>Rossellomorea</taxon>
    </lineage>
</organism>
<evidence type="ECO:0000256" key="2">
    <source>
        <dbReference type="ARBA" id="ARBA00006448"/>
    </source>
</evidence>
<evidence type="ECO:0000259" key="8">
    <source>
        <dbReference type="Pfam" id="PF04239"/>
    </source>
</evidence>
<dbReference type="EMBL" id="JBBYAF010000027">
    <property type="protein sequence ID" value="MEL3973353.1"/>
    <property type="molecule type" value="Genomic_DNA"/>
</dbReference>
<evidence type="ECO:0000256" key="6">
    <source>
        <dbReference type="ARBA" id="ARBA00023136"/>
    </source>
</evidence>
<feature type="domain" description="YetF-like N-terminal transmembrane" evidence="9">
    <location>
        <begin position="19"/>
        <end position="91"/>
    </location>
</feature>
<feature type="domain" description="YetF C-terminal" evidence="8">
    <location>
        <begin position="98"/>
        <end position="223"/>
    </location>
</feature>
<evidence type="ECO:0000256" key="5">
    <source>
        <dbReference type="ARBA" id="ARBA00022989"/>
    </source>
</evidence>
<dbReference type="InterPro" id="IPR023090">
    <property type="entry name" value="UPF0702_alpha/beta_dom_sf"/>
</dbReference>
<feature type="transmembrane region" description="Helical" evidence="7">
    <location>
        <begin position="50"/>
        <end position="68"/>
    </location>
</feature>
<dbReference type="Proteomes" id="UP001389717">
    <property type="component" value="Unassembled WGS sequence"/>
</dbReference>
<dbReference type="Pfam" id="PF20730">
    <property type="entry name" value="YetF_N"/>
    <property type="match status" value="1"/>
</dbReference>
<evidence type="ECO:0000256" key="7">
    <source>
        <dbReference type="SAM" id="Phobius"/>
    </source>
</evidence>
<dbReference type="PANTHER" id="PTHR34582">
    <property type="entry name" value="UPF0702 TRANSMEMBRANE PROTEIN YCAP"/>
    <property type="match status" value="1"/>
</dbReference>
<comment type="subcellular location">
    <subcellularLocation>
        <location evidence="1">Cell membrane</location>
        <topology evidence="1">Multi-pass membrane protein</topology>
    </subcellularLocation>
</comment>
<evidence type="ECO:0000259" key="9">
    <source>
        <dbReference type="Pfam" id="PF20730"/>
    </source>
</evidence>
<evidence type="ECO:0000256" key="4">
    <source>
        <dbReference type="ARBA" id="ARBA00022692"/>
    </source>
</evidence>
<accession>A0ABU9KEP8</accession>
<evidence type="ECO:0000256" key="3">
    <source>
        <dbReference type="ARBA" id="ARBA00022475"/>
    </source>
</evidence>
<dbReference type="RefSeq" id="WP_341984602.1">
    <property type="nucleotide sequence ID" value="NZ_JBBYAF010000027.1"/>
</dbReference>
<sequence length="239" mass="26813">MGLFVMVKANDKTIYGANYMIFIKVLVLYLMTIAAMRLMGKSTIVQMTPYDLVAIIIVGTIASEPLISTKFWPTLTALVILVGLHVLFSYLTLSQWGNKFFLGEPTLLIKNGEILEDNLEKSKISLIQLTSILRANGYPKISDVDYAMLEPIGEVSVIPKVENTPVTVQHLNLKIDDEGLPISVIVDGKVQKRNLHLLGKNQDWLLDRLSSEGIHPKEVIFAYMTEKKKNLIISKREKA</sequence>
<keyword evidence="6 7" id="KW-0472">Membrane</keyword>
<evidence type="ECO:0000313" key="10">
    <source>
        <dbReference type="EMBL" id="MEL3973353.1"/>
    </source>
</evidence>
<proteinExistence type="inferred from homology"/>
<gene>
    <name evidence="10" type="ORF">AAEO50_13780</name>
</gene>
<protein>
    <submittedName>
        <fullName evidence="10">DUF421 domain-containing protein</fullName>
    </submittedName>
</protein>
<dbReference type="Gene3D" id="3.30.240.20">
    <property type="entry name" value="bsu07140 like domains"/>
    <property type="match status" value="2"/>
</dbReference>
<keyword evidence="5 7" id="KW-1133">Transmembrane helix</keyword>
<name>A0ABU9KEP8_9BACI</name>
<feature type="transmembrane region" description="Helical" evidence="7">
    <location>
        <begin position="74"/>
        <end position="93"/>
    </location>
</feature>
<evidence type="ECO:0000313" key="11">
    <source>
        <dbReference type="Proteomes" id="UP001389717"/>
    </source>
</evidence>
<dbReference type="InterPro" id="IPR048454">
    <property type="entry name" value="YetF_N"/>
</dbReference>
<keyword evidence="4 7" id="KW-0812">Transmembrane</keyword>
<dbReference type="Pfam" id="PF04239">
    <property type="entry name" value="DUF421"/>
    <property type="match status" value="1"/>
</dbReference>
<comment type="similarity">
    <text evidence="2">Belongs to the UPF0702 family.</text>
</comment>
<reference evidence="10 11" key="1">
    <citation type="submission" date="2024-04" db="EMBL/GenBank/DDBJ databases">
        <title>Bacillus oryzaecorticis sp. nov., a moderately halophilic bacterium isolated from rice husks.</title>
        <authorList>
            <person name="Zhu H.-S."/>
        </authorList>
    </citation>
    <scope>NUCLEOTIDE SEQUENCE [LARGE SCALE GENOMIC DNA]</scope>
    <source>
        <strain evidence="10 11">ZC255</strain>
    </source>
</reference>
<keyword evidence="3" id="KW-1003">Cell membrane</keyword>
<comment type="caution">
    <text evidence="10">The sequence shown here is derived from an EMBL/GenBank/DDBJ whole genome shotgun (WGS) entry which is preliminary data.</text>
</comment>
<feature type="transmembrane region" description="Helical" evidence="7">
    <location>
        <begin position="20"/>
        <end position="38"/>
    </location>
</feature>